<protein>
    <submittedName>
        <fullName evidence="1">Uncharacterized protein</fullName>
    </submittedName>
</protein>
<gene>
    <name evidence="1" type="ORF">LCGC14_2343140</name>
</gene>
<dbReference type="AlphaFoldDB" id="A0A0F9CZ03"/>
<comment type="caution">
    <text evidence="1">The sequence shown here is derived from an EMBL/GenBank/DDBJ whole genome shotgun (WGS) entry which is preliminary data.</text>
</comment>
<reference evidence="1" key="1">
    <citation type="journal article" date="2015" name="Nature">
        <title>Complex archaea that bridge the gap between prokaryotes and eukaryotes.</title>
        <authorList>
            <person name="Spang A."/>
            <person name="Saw J.H."/>
            <person name="Jorgensen S.L."/>
            <person name="Zaremba-Niedzwiedzka K."/>
            <person name="Martijn J."/>
            <person name="Lind A.E."/>
            <person name="van Eijk R."/>
            <person name="Schleper C."/>
            <person name="Guy L."/>
            <person name="Ettema T.J."/>
        </authorList>
    </citation>
    <scope>NUCLEOTIDE SEQUENCE</scope>
</reference>
<proteinExistence type="predicted"/>
<name>A0A0F9CZ03_9ZZZZ</name>
<sequence length="108" mass="11997">MHPPRFIQTIKVYQVFGTTATEDVDALVLGEQLIETIGDMIDAVDGHTNRDNIQEWLKKLRVGDVQKISDAVAELSDWGAEPTASVECKDCGEKFDLTVPVNPVSFFM</sequence>
<organism evidence="1">
    <name type="scientific">marine sediment metagenome</name>
    <dbReference type="NCBI Taxonomy" id="412755"/>
    <lineage>
        <taxon>unclassified sequences</taxon>
        <taxon>metagenomes</taxon>
        <taxon>ecological metagenomes</taxon>
    </lineage>
</organism>
<dbReference type="EMBL" id="LAZR01033941">
    <property type="protein sequence ID" value="KKL46681.1"/>
    <property type="molecule type" value="Genomic_DNA"/>
</dbReference>
<accession>A0A0F9CZ03</accession>
<evidence type="ECO:0000313" key="1">
    <source>
        <dbReference type="EMBL" id="KKL46681.1"/>
    </source>
</evidence>